<dbReference type="InterPro" id="IPR000225">
    <property type="entry name" value="Armadillo"/>
</dbReference>
<dbReference type="Gene3D" id="1.25.10.10">
    <property type="entry name" value="Leucine-rich Repeat Variant"/>
    <property type="match status" value="1"/>
</dbReference>
<feature type="compositionally biased region" description="Basic and acidic residues" evidence="7">
    <location>
        <begin position="35"/>
        <end position="48"/>
    </location>
</feature>
<evidence type="ECO:0000259" key="8">
    <source>
        <dbReference type="PROSITE" id="PS51214"/>
    </source>
</evidence>
<dbReference type="FunFam" id="1.25.10.10:FF:000009">
    <property type="entry name" value="Importin subunit alpha"/>
    <property type="match status" value="1"/>
</dbReference>
<evidence type="ECO:0000313" key="10">
    <source>
        <dbReference type="Proteomes" id="UP000594454"/>
    </source>
</evidence>
<dbReference type="OrthoDB" id="29145at2759"/>
<dbReference type="OMA" id="EDVNPEC"/>
<dbReference type="InterPro" id="IPR024931">
    <property type="entry name" value="Importin_alpha"/>
</dbReference>
<gene>
    <name evidence="9" type="ORF">HERILL_LOCUS8832</name>
</gene>
<dbReference type="Gene3D" id="1.20.5.690">
    <property type="entry name" value="Importin-alpha, importin-beta-binding domain"/>
    <property type="match status" value="1"/>
</dbReference>
<evidence type="ECO:0000256" key="2">
    <source>
        <dbReference type="ARBA" id="ARBA00022448"/>
    </source>
</evidence>
<feature type="region of interest" description="Disordered" evidence="7">
    <location>
        <begin position="35"/>
        <end position="61"/>
    </location>
</feature>
<dbReference type="InterPro" id="IPR016024">
    <property type="entry name" value="ARM-type_fold"/>
</dbReference>
<keyword evidence="10" id="KW-1185">Reference proteome</keyword>
<dbReference type="InterPro" id="IPR032413">
    <property type="entry name" value="Arm_3"/>
</dbReference>
<keyword evidence="4 5" id="KW-0653">Protein transport</keyword>
<proteinExistence type="inferred from homology"/>
<feature type="domain" description="IBB" evidence="8">
    <location>
        <begin position="1"/>
        <end position="54"/>
    </location>
</feature>
<sequence length="513" mass="56904">MENATARLGSYKNHAKNTETMRVKRHEITVELRKSKKEDQMLKRRNINEDELTSPLKDANGQSPVAMKVEDMILAMKSSDPARQFMGVQAARKMLSREQNPPIDLMISHGIVPLCVSFLKRFENPPLQFEAAWALTNVASGNSEQTRTVIDADAVRYFVALLESPTMTVAEQSVWALGNIAGDGPVARDIVLNNNAIEPLLRLVSETTPLSFLRNIVWLMSNLCRNKNPSPPFEKIQPILPLLARLLHVNDTQVLADACWAISYVTDDENKRIQAIIDTGLVSRLVSLLDIDEPSIIVPALRSVGNIVTGTDVQTDTVINAGGLPRLAKLLEHNKNNIVKEAAWTLSNITAGNQRQIQDVIDADVFPRLRKVLVTGDFKCQKEAAWVVTNATTSGTPEQVVSLIEKFDLLKPFCDLLNSNDARTVKVVLTGISNVFNLAEKLGGTSSLCLLMEEIGALDKLEALQNHQNEEIYNQAFTLVDTYFVAQEDENLAPKQAGGEYEFTGEVKQVFEF</sequence>
<keyword evidence="2 5" id="KW-0813">Transport</keyword>
<evidence type="ECO:0000256" key="7">
    <source>
        <dbReference type="SAM" id="MobiDB-lite"/>
    </source>
</evidence>
<dbReference type="AlphaFoldDB" id="A0A7R8US58"/>
<dbReference type="InterPro" id="IPR036975">
    <property type="entry name" value="Importin-a_IBB_sf"/>
</dbReference>
<dbReference type="Pfam" id="PF16186">
    <property type="entry name" value="Arm_3"/>
    <property type="match status" value="1"/>
</dbReference>
<reference evidence="9 10" key="1">
    <citation type="submission" date="2020-11" db="EMBL/GenBank/DDBJ databases">
        <authorList>
            <person name="Wallbank WR R."/>
            <person name="Pardo Diaz C."/>
            <person name="Kozak K."/>
            <person name="Martin S."/>
            <person name="Jiggins C."/>
            <person name="Moest M."/>
            <person name="Warren A I."/>
            <person name="Generalovic N T."/>
            <person name="Byers J.R.P. K."/>
            <person name="Montejo-Kovacevich G."/>
            <person name="Yen C E."/>
        </authorList>
    </citation>
    <scope>NUCLEOTIDE SEQUENCE [LARGE SCALE GENOMIC DNA]</scope>
</reference>
<evidence type="ECO:0000256" key="5">
    <source>
        <dbReference type="PIRNR" id="PIRNR005673"/>
    </source>
</evidence>
<feature type="repeat" description="ARM" evidence="6">
    <location>
        <begin position="322"/>
        <end position="356"/>
    </location>
</feature>
<dbReference type="SMART" id="SM00185">
    <property type="entry name" value="ARM"/>
    <property type="match status" value="8"/>
</dbReference>
<dbReference type="Pfam" id="PF01749">
    <property type="entry name" value="IBB"/>
    <property type="match status" value="1"/>
</dbReference>
<organism evidence="9 10">
    <name type="scientific">Hermetia illucens</name>
    <name type="common">Black soldier fly</name>
    <dbReference type="NCBI Taxonomy" id="343691"/>
    <lineage>
        <taxon>Eukaryota</taxon>
        <taxon>Metazoa</taxon>
        <taxon>Ecdysozoa</taxon>
        <taxon>Arthropoda</taxon>
        <taxon>Hexapoda</taxon>
        <taxon>Insecta</taxon>
        <taxon>Pterygota</taxon>
        <taxon>Neoptera</taxon>
        <taxon>Endopterygota</taxon>
        <taxon>Diptera</taxon>
        <taxon>Brachycera</taxon>
        <taxon>Stratiomyomorpha</taxon>
        <taxon>Stratiomyidae</taxon>
        <taxon>Hermetiinae</taxon>
        <taxon>Hermetia</taxon>
    </lineage>
</organism>
<evidence type="ECO:0000313" key="9">
    <source>
        <dbReference type="EMBL" id="CAD7086031.1"/>
    </source>
</evidence>
<dbReference type="Pfam" id="PF00514">
    <property type="entry name" value="Arm"/>
    <property type="match status" value="7"/>
</dbReference>
<comment type="similarity">
    <text evidence="1 5">Belongs to the importin alpha family.</text>
</comment>
<dbReference type="GO" id="GO:0005634">
    <property type="term" value="C:nucleus"/>
    <property type="evidence" value="ECO:0007669"/>
    <property type="project" value="UniProtKB-ARBA"/>
</dbReference>
<dbReference type="FunCoup" id="A0A7R8US58">
    <property type="interactions" value="157"/>
</dbReference>
<dbReference type="GO" id="GO:0061608">
    <property type="term" value="F:nuclear import signal receptor activity"/>
    <property type="evidence" value="ECO:0007669"/>
    <property type="project" value="InterPro"/>
</dbReference>
<dbReference type="PANTHER" id="PTHR23316">
    <property type="entry name" value="IMPORTIN ALPHA"/>
    <property type="match status" value="1"/>
</dbReference>
<name>A0A7R8US58_HERIL</name>
<dbReference type="GO" id="GO:0006607">
    <property type="term" value="P:NLS-bearing protein import into nucleus"/>
    <property type="evidence" value="ECO:0007669"/>
    <property type="project" value="UniProtKB-ARBA"/>
</dbReference>
<dbReference type="InterPro" id="IPR002652">
    <property type="entry name" value="Importin-a_IBB"/>
</dbReference>
<dbReference type="PIRSF" id="PIRSF005673">
    <property type="entry name" value="Importin_alpha"/>
    <property type="match status" value="1"/>
</dbReference>
<evidence type="ECO:0000256" key="6">
    <source>
        <dbReference type="PROSITE-ProRule" id="PRU00259"/>
    </source>
</evidence>
<keyword evidence="3" id="KW-0677">Repeat</keyword>
<evidence type="ECO:0000256" key="3">
    <source>
        <dbReference type="ARBA" id="ARBA00022737"/>
    </source>
</evidence>
<dbReference type="PROSITE" id="PS51214">
    <property type="entry name" value="IBB"/>
    <property type="match status" value="1"/>
</dbReference>
<dbReference type="SUPFAM" id="SSF48371">
    <property type="entry name" value="ARM repeat"/>
    <property type="match status" value="1"/>
</dbReference>
<dbReference type="GO" id="GO:0005737">
    <property type="term" value="C:cytoplasm"/>
    <property type="evidence" value="ECO:0007669"/>
    <property type="project" value="InterPro"/>
</dbReference>
<dbReference type="InterPro" id="IPR011989">
    <property type="entry name" value="ARM-like"/>
</dbReference>
<evidence type="ECO:0000256" key="1">
    <source>
        <dbReference type="ARBA" id="ARBA00010394"/>
    </source>
</evidence>
<protein>
    <recommendedName>
        <fullName evidence="5">Importin subunit alpha</fullName>
    </recommendedName>
</protein>
<evidence type="ECO:0000256" key="4">
    <source>
        <dbReference type="ARBA" id="ARBA00022927"/>
    </source>
</evidence>
<dbReference type="EMBL" id="LR899011">
    <property type="protein sequence ID" value="CAD7086031.1"/>
    <property type="molecule type" value="Genomic_DNA"/>
</dbReference>
<dbReference type="InParanoid" id="A0A7R8US58"/>
<dbReference type="PROSITE" id="PS50176">
    <property type="entry name" value="ARM_REPEAT"/>
    <property type="match status" value="1"/>
</dbReference>
<accession>A0A7R8US58</accession>
<dbReference type="Proteomes" id="UP000594454">
    <property type="component" value="Chromosome 3"/>
</dbReference>